<dbReference type="Proteomes" id="UP000652761">
    <property type="component" value="Unassembled WGS sequence"/>
</dbReference>
<feature type="region of interest" description="Disordered" evidence="1">
    <location>
        <begin position="1"/>
        <end position="132"/>
    </location>
</feature>
<dbReference type="AlphaFoldDB" id="A0A843U6P6"/>
<feature type="compositionally biased region" description="Basic and acidic residues" evidence="1">
    <location>
        <begin position="55"/>
        <end position="80"/>
    </location>
</feature>
<evidence type="ECO:0000256" key="1">
    <source>
        <dbReference type="SAM" id="MobiDB-lite"/>
    </source>
</evidence>
<feature type="compositionally biased region" description="Polar residues" evidence="1">
    <location>
        <begin position="1"/>
        <end position="11"/>
    </location>
</feature>
<evidence type="ECO:0000313" key="2">
    <source>
        <dbReference type="EMBL" id="MQL77936.1"/>
    </source>
</evidence>
<feature type="compositionally biased region" description="Basic and acidic residues" evidence="1">
    <location>
        <begin position="30"/>
        <end position="44"/>
    </location>
</feature>
<protein>
    <submittedName>
        <fullName evidence="2">Uncharacterized protein</fullName>
    </submittedName>
</protein>
<evidence type="ECO:0000313" key="3">
    <source>
        <dbReference type="Proteomes" id="UP000652761"/>
    </source>
</evidence>
<accession>A0A843U6P6</accession>
<reference evidence="2" key="1">
    <citation type="submission" date="2017-07" db="EMBL/GenBank/DDBJ databases">
        <title>Taro Niue Genome Assembly and Annotation.</title>
        <authorList>
            <person name="Atibalentja N."/>
            <person name="Keating K."/>
            <person name="Fields C.J."/>
        </authorList>
    </citation>
    <scope>NUCLEOTIDE SEQUENCE</scope>
    <source>
        <strain evidence="2">Niue_2</strain>
        <tissue evidence="2">Leaf</tissue>
    </source>
</reference>
<feature type="compositionally biased region" description="Basic and acidic residues" evidence="1">
    <location>
        <begin position="101"/>
        <end position="111"/>
    </location>
</feature>
<dbReference type="EMBL" id="NMUH01000373">
    <property type="protein sequence ID" value="MQL77936.1"/>
    <property type="molecule type" value="Genomic_DNA"/>
</dbReference>
<keyword evidence="3" id="KW-1185">Reference proteome</keyword>
<comment type="caution">
    <text evidence="2">The sequence shown here is derived from an EMBL/GenBank/DDBJ whole genome shotgun (WGS) entry which is preliminary data.</text>
</comment>
<name>A0A843U6P6_COLES</name>
<organism evidence="2 3">
    <name type="scientific">Colocasia esculenta</name>
    <name type="common">Wild taro</name>
    <name type="synonym">Arum esculentum</name>
    <dbReference type="NCBI Taxonomy" id="4460"/>
    <lineage>
        <taxon>Eukaryota</taxon>
        <taxon>Viridiplantae</taxon>
        <taxon>Streptophyta</taxon>
        <taxon>Embryophyta</taxon>
        <taxon>Tracheophyta</taxon>
        <taxon>Spermatophyta</taxon>
        <taxon>Magnoliopsida</taxon>
        <taxon>Liliopsida</taxon>
        <taxon>Araceae</taxon>
        <taxon>Aroideae</taxon>
        <taxon>Colocasieae</taxon>
        <taxon>Colocasia</taxon>
    </lineage>
</organism>
<proteinExistence type="predicted"/>
<gene>
    <name evidence="2" type="ORF">Taro_010351</name>
</gene>
<sequence length="132" mass="14949">MLTTHTTGNARRSSRYHDHPSTTKQRKQSKRLDHNPDQAKDDSCRTSGQHNVEANPRHTPAETKKVTEHRSNHERPESHDTSTNIPDLHEIGKEQPGVTSRDTEQPREKHCLTIGTTTSELHQVEGPQAEPL</sequence>